<dbReference type="InterPro" id="IPR025665">
    <property type="entry name" value="Beta-barrel_OMP_2"/>
</dbReference>
<evidence type="ECO:0000259" key="2">
    <source>
        <dbReference type="Pfam" id="PF13568"/>
    </source>
</evidence>
<dbReference type="Proteomes" id="UP000008461">
    <property type="component" value="Chromosome"/>
</dbReference>
<accession>F4KTD2</accession>
<dbReference type="Pfam" id="PF13568">
    <property type="entry name" value="OMP_b-brl_2"/>
    <property type="match status" value="1"/>
</dbReference>
<feature type="signal peptide" evidence="1">
    <location>
        <begin position="1"/>
        <end position="22"/>
    </location>
</feature>
<dbReference type="OrthoDB" id="1492760at2"/>
<dbReference type="STRING" id="760192.Halhy_4506"/>
<dbReference type="EMBL" id="CP002691">
    <property type="protein sequence ID" value="AEE52346.1"/>
    <property type="molecule type" value="Genomic_DNA"/>
</dbReference>
<evidence type="ECO:0000256" key="1">
    <source>
        <dbReference type="SAM" id="SignalP"/>
    </source>
</evidence>
<reference evidence="3 4" key="1">
    <citation type="journal article" date="2011" name="Stand. Genomic Sci.">
        <title>Complete genome sequence of Haliscomenobacter hydrossis type strain (O).</title>
        <authorList>
            <consortium name="US DOE Joint Genome Institute (JGI-PGF)"/>
            <person name="Daligault H."/>
            <person name="Lapidus A."/>
            <person name="Zeytun A."/>
            <person name="Nolan M."/>
            <person name="Lucas S."/>
            <person name="Del Rio T.G."/>
            <person name="Tice H."/>
            <person name="Cheng J.F."/>
            <person name="Tapia R."/>
            <person name="Han C."/>
            <person name="Goodwin L."/>
            <person name="Pitluck S."/>
            <person name="Liolios K."/>
            <person name="Pagani I."/>
            <person name="Ivanova N."/>
            <person name="Huntemann M."/>
            <person name="Mavromatis K."/>
            <person name="Mikhailova N."/>
            <person name="Pati A."/>
            <person name="Chen A."/>
            <person name="Palaniappan K."/>
            <person name="Land M."/>
            <person name="Hauser L."/>
            <person name="Brambilla E.M."/>
            <person name="Rohde M."/>
            <person name="Verbarg S."/>
            <person name="Goker M."/>
            <person name="Bristow J."/>
            <person name="Eisen J.A."/>
            <person name="Markowitz V."/>
            <person name="Hugenholtz P."/>
            <person name="Kyrpides N.C."/>
            <person name="Klenk H.P."/>
            <person name="Woyke T."/>
        </authorList>
    </citation>
    <scope>NUCLEOTIDE SEQUENCE [LARGE SCALE GENOMIC DNA]</scope>
    <source>
        <strain evidence="4">ATCC 27775 / DSM 1100 / LMG 10767 / O</strain>
    </source>
</reference>
<gene>
    <name evidence="3" type="ordered locus">Halhy_4506</name>
</gene>
<proteinExistence type="predicted"/>
<dbReference type="RefSeq" id="WP_013766884.1">
    <property type="nucleotide sequence ID" value="NC_015510.1"/>
</dbReference>
<sequence>MRTLQAIVAVALITFSAYNTQAQTVINPKFGVNLSAVNGNLNDLQASARVGWNAGVDLRVGGKKLFLSPGLHFNNYTARLVNDLSTDTQVKFKEETTIQAIKAPVNIGFDITGKKQLLNLFLKGGVTPTMILAVNEKPGIPFSKDDLKTFTWGANVGLGMDITILTVDLNYEIGMSDYFANTTGRNNVLTLSAGIRF</sequence>
<dbReference type="eggNOG" id="ENOG5033MBM">
    <property type="taxonomic scope" value="Bacteria"/>
</dbReference>
<name>F4KTD2_HALH1</name>
<evidence type="ECO:0000313" key="3">
    <source>
        <dbReference type="EMBL" id="AEE52346.1"/>
    </source>
</evidence>
<dbReference type="AlphaFoldDB" id="F4KTD2"/>
<protein>
    <recommendedName>
        <fullName evidence="2">Outer membrane protein beta-barrel domain-containing protein</fullName>
    </recommendedName>
</protein>
<organism evidence="3 4">
    <name type="scientific">Haliscomenobacter hydrossis (strain ATCC 27775 / DSM 1100 / LMG 10767 / O)</name>
    <dbReference type="NCBI Taxonomy" id="760192"/>
    <lineage>
        <taxon>Bacteria</taxon>
        <taxon>Pseudomonadati</taxon>
        <taxon>Bacteroidota</taxon>
        <taxon>Saprospiria</taxon>
        <taxon>Saprospirales</taxon>
        <taxon>Haliscomenobacteraceae</taxon>
        <taxon>Haliscomenobacter</taxon>
    </lineage>
</organism>
<evidence type="ECO:0000313" key="4">
    <source>
        <dbReference type="Proteomes" id="UP000008461"/>
    </source>
</evidence>
<dbReference type="HOGENOM" id="CLU_1382424_0_0_10"/>
<keyword evidence="1" id="KW-0732">Signal</keyword>
<dbReference type="KEGG" id="hhy:Halhy_4506"/>
<keyword evidence="4" id="KW-1185">Reference proteome</keyword>
<reference key="2">
    <citation type="submission" date="2011-04" db="EMBL/GenBank/DDBJ databases">
        <title>Complete sequence of chromosome of Haliscomenobacter hydrossis DSM 1100.</title>
        <authorList>
            <consortium name="US DOE Joint Genome Institute (JGI-PGF)"/>
            <person name="Lucas S."/>
            <person name="Han J."/>
            <person name="Lapidus A."/>
            <person name="Bruce D."/>
            <person name="Goodwin L."/>
            <person name="Pitluck S."/>
            <person name="Peters L."/>
            <person name="Kyrpides N."/>
            <person name="Mavromatis K."/>
            <person name="Ivanova N."/>
            <person name="Ovchinnikova G."/>
            <person name="Pagani I."/>
            <person name="Daligault H."/>
            <person name="Detter J.C."/>
            <person name="Han C."/>
            <person name="Land M."/>
            <person name="Hauser L."/>
            <person name="Markowitz V."/>
            <person name="Cheng J.-F."/>
            <person name="Hugenholtz P."/>
            <person name="Woyke T."/>
            <person name="Wu D."/>
            <person name="Verbarg S."/>
            <person name="Frueling A."/>
            <person name="Brambilla E."/>
            <person name="Klenk H.-P."/>
            <person name="Eisen J.A."/>
        </authorList>
    </citation>
    <scope>NUCLEOTIDE SEQUENCE</scope>
    <source>
        <strain>DSM 1100</strain>
    </source>
</reference>
<feature type="domain" description="Outer membrane protein beta-barrel" evidence="2">
    <location>
        <begin position="22"/>
        <end position="179"/>
    </location>
</feature>
<feature type="chain" id="PRO_5003310208" description="Outer membrane protein beta-barrel domain-containing protein" evidence="1">
    <location>
        <begin position="23"/>
        <end position="197"/>
    </location>
</feature>